<evidence type="ECO:0000256" key="4">
    <source>
        <dbReference type="ARBA" id="ARBA00022676"/>
    </source>
</evidence>
<dbReference type="Pfam" id="PF17039">
    <property type="entry name" value="Glyco_tran_10_N"/>
    <property type="match status" value="1"/>
</dbReference>
<dbReference type="InterPro" id="IPR031481">
    <property type="entry name" value="Glyco_tran_10_N"/>
</dbReference>
<feature type="chain" id="PRO_5005573036" description="Fucosyltransferase" evidence="12">
    <location>
        <begin position="21"/>
        <end position="411"/>
    </location>
</feature>
<comment type="similarity">
    <text evidence="3 11">Belongs to the glycosyltransferase 10 family.</text>
</comment>
<evidence type="ECO:0000256" key="10">
    <source>
        <dbReference type="ARBA" id="ARBA00023180"/>
    </source>
</evidence>
<dbReference type="UniPathway" id="UPA00378"/>
<evidence type="ECO:0000256" key="12">
    <source>
        <dbReference type="SAM" id="SignalP"/>
    </source>
</evidence>
<protein>
    <recommendedName>
        <fullName evidence="11">Fucosyltransferase</fullName>
        <ecNumber evidence="11">2.4.1.-</ecNumber>
    </recommendedName>
</protein>
<evidence type="ECO:0000256" key="2">
    <source>
        <dbReference type="ARBA" id="ARBA00004922"/>
    </source>
</evidence>
<comment type="subcellular location">
    <subcellularLocation>
        <location evidence="1 11">Golgi apparatus</location>
        <location evidence="1 11">Golgi stack membrane</location>
        <topology evidence="1 11">Single-pass type II membrane protein</topology>
    </subcellularLocation>
</comment>
<dbReference type="SUPFAM" id="SSF53756">
    <property type="entry name" value="UDP-Glycosyltransferase/glycogen phosphorylase"/>
    <property type="match status" value="1"/>
</dbReference>
<accession>A0A0L7L0Y6</accession>
<evidence type="ECO:0000256" key="5">
    <source>
        <dbReference type="ARBA" id="ARBA00022679"/>
    </source>
</evidence>
<keyword evidence="4 11" id="KW-0328">Glycosyltransferase</keyword>
<evidence type="ECO:0000313" key="16">
    <source>
        <dbReference type="Proteomes" id="UP000037510"/>
    </source>
</evidence>
<sequence>MNMTLCELLWSILLLVIVSYFWNLGKDAEGTLKPASNNPVILWWTEGFPGSSDTKHCPDSIQCDVYSSRNLSNVHTVHAYLFYGSNINFSDLPVRKPEDTIWGLYHEESPRNVEALMHEPVLNLFNFSSTYSRHSDVPYPLQYLESFEDITSRKYFIETSEKNAYLKDIAPILYIQSDCETSTERDIYVKELIKNIKVDSYGACVNNLKLPDKFTGDYLNNLNEDEFLKFVARYKFVISIENGVCEDYVTEKFWRAIKVGSVPIYFGSPSVRDWFPNKKSAILLEDFPTPKVLSDHIYKLLKNDDLYETYLEHKTKQIVANAQLIREFTERPYQLDSLLTVEKFECYVCKMLHKRIGGDYTVNIVAKSHYDCPKPLSALTLGENPANSWVQTWAYSKEEAEKINKRIMNRV</sequence>
<gene>
    <name evidence="15" type="ORF">OBRU01_09032</name>
</gene>
<dbReference type="STRING" id="104452.A0A0L7L0Y6"/>
<dbReference type="InterPro" id="IPR055270">
    <property type="entry name" value="Glyco_tran_10_C"/>
</dbReference>
<comment type="caution">
    <text evidence="15">The sequence shown here is derived from an EMBL/GenBank/DDBJ whole genome shotgun (WGS) entry which is preliminary data.</text>
</comment>
<keyword evidence="10" id="KW-0325">Glycoprotein</keyword>
<evidence type="ECO:0000259" key="14">
    <source>
        <dbReference type="Pfam" id="PF17039"/>
    </source>
</evidence>
<dbReference type="InterPro" id="IPR038577">
    <property type="entry name" value="GT10-like_C_sf"/>
</dbReference>
<reference evidence="15 16" key="1">
    <citation type="journal article" date="2015" name="Genome Biol. Evol.">
        <title>The genome of winter moth (Operophtera brumata) provides a genomic perspective on sexual dimorphism and phenology.</title>
        <authorList>
            <person name="Derks M.F."/>
            <person name="Smit S."/>
            <person name="Salis L."/>
            <person name="Schijlen E."/>
            <person name="Bossers A."/>
            <person name="Mateman C."/>
            <person name="Pijl A.S."/>
            <person name="de Ridder D."/>
            <person name="Groenen M.A."/>
            <person name="Visser M.E."/>
            <person name="Megens H.J."/>
        </authorList>
    </citation>
    <scope>NUCLEOTIDE SEQUENCE [LARGE SCALE GENOMIC DNA]</scope>
    <source>
        <strain evidence="15">WM2013NL</strain>
        <tissue evidence="15">Head and thorax</tissue>
    </source>
</reference>
<keyword evidence="16" id="KW-1185">Reference proteome</keyword>
<dbReference type="InterPro" id="IPR001503">
    <property type="entry name" value="Glyco_trans_10"/>
</dbReference>
<evidence type="ECO:0000256" key="6">
    <source>
        <dbReference type="ARBA" id="ARBA00022692"/>
    </source>
</evidence>
<feature type="signal peptide" evidence="12">
    <location>
        <begin position="1"/>
        <end position="20"/>
    </location>
</feature>
<keyword evidence="6 11" id="KW-0812">Transmembrane</keyword>
<dbReference type="EMBL" id="JTDY01003807">
    <property type="protein sequence ID" value="KOB68981.1"/>
    <property type="molecule type" value="Genomic_DNA"/>
</dbReference>
<dbReference type="PANTHER" id="PTHR11929:SF194">
    <property type="entry name" value="ALPHA-(1,3)-FUCOSYLTRANSFERASE 10"/>
    <property type="match status" value="1"/>
</dbReference>
<dbReference type="GO" id="GO:0032580">
    <property type="term" value="C:Golgi cisterna membrane"/>
    <property type="evidence" value="ECO:0007669"/>
    <property type="project" value="UniProtKB-SubCell"/>
</dbReference>
<evidence type="ECO:0000256" key="11">
    <source>
        <dbReference type="RuleBase" id="RU003832"/>
    </source>
</evidence>
<evidence type="ECO:0000256" key="3">
    <source>
        <dbReference type="ARBA" id="ARBA00008919"/>
    </source>
</evidence>
<feature type="domain" description="Fucosyltransferase C-terminal" evidence="13">
    <location>
        <begin position="172"/>
        <end position="355"/>
    </location>
</feature>
<dbReference type="Pfam" id="PF00852">
    <property type="entry name" value="Glyco_transf_10"/>
    <property type="match status" value="1"/>
</dbReference>
<dbReference type="FunFam" id="3.40.50.11660:FF:000002">
    <property type="entry name" value="Alpha-(1,3)-fucosyltransferase"/>
    <property type="match status" value="1"/>
</dbReference>
<dbReference type="AlphaFoldDB" id="A0A0L7L0Y6"/>
<dbReference type="Proteomes" id="UP000037510">
    <property type="component" value="Unassembled WGS sequence"/>
</dbReference>
<dbReference type="Gene3D" id="3.40.50.11660">
    <property type="entry name" value="Glycosyl transferase family 10, C-terminal domain"/>
    <property type="match status" value="1"/>
</dbReference>
<organism evidence="15 16">
    <name type="scientific">Operophtera brumata</name>
    <name type="common">Winter moth</name>
    <name type="synonym">Phalaena brumata</name>
    <dbReference type="NCBI Taxonomy" id="104452"/>
    <lineage>
        <taxon>Eukaryota</taxon>
        <taxon>Metazoa</taxon>
        <taxon>Ecdysozoa</taxon>
        <taxon>Arthropoda</taxon>
        <taxon>Hexapoda</taxon>
        <taxon>Insecta</taxon>
        <taxon>Pterygota</taxon>
        <taxon>Neoptera</taxon>
        <taxon>Endopterygota</taxon>
        <taxon>Lepidoptera</taxon>
        <taxon>Glossata</taxon>
        <taxon>Ditrysia</taxon>
        <taxon>Geometroidea</taxon>
        <taxon>Geometridae</taxon>
        <taxon>Larentiinae</taxon>
        <taxon>Operophtera</taxon>
    </lineage>
</organism>
<keyword evidence="11" id="KW-0333">Golgi apparatus</keyword>
<name>A0A0L7L0Y6_OPEBR</name>
<keyword evidence="7" id="KW-0735">Signal-anchor</keyword>
<keyword evidence="5 11" id="KW-0808">Transferase</keyword>
<evidence type="ECO:0000256" key="7">
    <source>
        <dbReference type="ARBA" id="ARBA00022968"/>
    </source>
</evidence>
<evidence type="ECO:0000259" key="13">
    <source>
        <dbReference type="Pfam" id="PF00852"/>
    </source>
</evidence>
<keyword evidence="12" id="KW-0732">Signal</keyword>
<evidence type="ECO:0000256" key="9">
    <source>
        <dbReference type="ARBA" id="ARBA00023136"/>
    </source>
</evidence>
<evidence type="ECO:0000256" key="8">
    <source>
        <dbReference type="ARBA" id="ARBA00022989"/>
    </source>
</evidence>
<proteinExistence type="inferred from homology"/>
<keyword evidence="9" id="KW-0472">Membrane</keyword>
<dbReference type="GO" id="GO:0046920">
    <property type="term" value="F:alpha-(1-&gt;3)-fucosyltransferase activity"/>
    <property type="evidence" value="ECO:0007669"/>
    <property type="project" value="TreeGrafter"/>
</dbReference>
<dbReference type="EC" id="2.4.1.-" evidence="11"/>
<dbReference type="PANTHER" id="PTHR11929">
    <property type="entry name" value="ALPHA- 1,3 -FUCOSYLTRANSFERASE"/>
    <property type="match status" value="1"/>
</dbReference>
<evidence type="ECO:0000313" key="15">
    <source>
        <dbReference type="EMBL" id="KOB68981.1"/>
    </source>
</evidence>
<comment type="pathway">
    <text evidence="2">Protein modification; protein glycosylation.</text>
</comment>
<keyword evidence="8" id="KW-1133">Transmembrane helix</keyword>
<evidence type="ECO:0000256" key="1">
    <source>
        <dbReference type="ARBA" id="ARBA00004447"/>
    </source>
</evidence>
<feature type="domain" description="Fucosyltransferase N-terminal" evidence="14">
    <location>
        <begin position="37"/>
        <end position="140"/>
    </location>
</feature>